<dbReference type="EMBL" id="REGN01002939">
    <property type="protein sequence ID" value="RNA25330.1"/>
    <property type="molecule type" value="Genomic_DNA"/>
</dbReference>
<name>A0A3M7RPK5_BRAPC</name>
<accession>A0A3M7RPK5</accession>
<evidence type="ECO:0000313" key="2">
    <source>
        <dbReference type="Proteomes" id="UP000276133"/>
    </source>
</evidence>
<dbReference type="AlphaFoldDB" id="A0A3M7RPK5"/>
<protein>
    <submittedName>
        <fullName evidence="1">Uncharacterized protein</fullName>
    </submittedName>
</protein>
<keyword evidence="2" id="KW-1185">Reference proteome</keyword>
<comment type="caution">
    <text evidence="1">The sequence shown here is derived from an EMBL/GenBank/DDBJ whole genome shotgun (WGS) entry which is preliminary data.</text>
</comment>
<organism evidence="1 2">
    <name type="scientific">Brachionus plicatilis</name>
    <name type="common">Marine rotifer</name>
    <name type="synonym">Brachionus muelleri</name>
    <dbReference type="NCBI Taxonomy" id="10195"/>
    <lineage>
        <taxon>Eukaryota</taxon>
        <taxon>Metazoa</taxon>
        <taxon>Spiralia</taxon>
        <taxon>Gnathifera</taxon>
        <taxon>Rotifera</taxon>
        <taxon>Eurotatoria</taxon>
        <taxon>Monogononta</taxon>
        <taxon>Pseudotrocha</taxon>
        <taxon>Ploima</taxon>
        <taxon>Brachionidae</taxon>
        <taxon>Brachionus</taxon>
    </lineage>
</organism>
<dbReference type="Proteomes" id="UP000276133">
    <property type="component" value="Unassembled WGS sequence"/>
</dbReference>
<reference evidence="1 2" key="1">
    <citation type="journal article" date="2018" name="Sci. Rep.">
        <title>Genomic signatures of local adaptation to the degree of environmental predictability in rotifers.</title>
        <authorList>
            <person name="Franch-Gras L."/>
            <person name="Hahn C."/>
            <person name="Garcia-Roger E.M."/>
            <person name="Carmona M.J."/>
            <person name="Serra M."/>
            <person name="Gomez A."/>
        </authorList>
    </citation>
    <scope>NUCLEOTIDE SEQUENCE [LARGE SCALE GENOMIC DNA]</scope>
    <source>
        <strain evidence="1">HYR1</strain>
    </source>
</reference>
<gene>
    <name evidence="1" type="ORF">BpHYR1_025038</name>
</gene>
<evidence type="ECO:0000313" key="1">
    <source>
        <dbReference type="EMBL" id="RNA25330.1"/>
    </source>
</evidence>
<sequence>MDVVNVCRPLPQRFLRSSKQLISAKSSKTKHKYLWEVFTKPLGRSFFSSDYVPSKWKSFSRPKCVLFDVIGRRLTKN</sequence>
<proteinExistence type="predicted"/>